<dbReference type="PaxDb" id="546414-Deide_15311"/>
<keyword evidence="3" id="KW-1185">Reference proteome</keyword>
<dbReference type="SUPFAM" id="SSF53474">
    <property type="entry name" value="alpha/beta-Hydrolases"/>
    <property type="match status" value="1"/>
</dbReference>
<sequence>MLRSVSLLLASVLCMGAAGCAPRIMTVAAPRSAPLNLDGPAPDVVVLAMSGRCGPPCRAPRDNRDVLSARGTLDAVADSIAAAGYRVQVAGYASHPGANFSSPYVQPQQRGFGGLWADVQRMRSTWLRAVRPPRLVLLGHSQGGPWLHFLSRVTPEVPYALQIDLDSICVAWKGDFTGLIAQNPLPAELPSPLAACENMDTPVGRRNAKDIVWPNVARNLEVQSKRLPTRPGEAGGVYLNYLFEVTPNVRPDGSTTGIERFVAWKEDHSAVSAPGSESLTWVTIRTNDLARRWKIEDLRQR</sequence>
<reference evidence="2 3" key="1">
    <citation type="journal article" date="2009" name="PLoS Genet.">
        <title>Alliance of proteomics and genomics to unravel the specificities of Sahara bacterium Deinococcus deserti.</title>
        <authorList>
            <person name="de Groot A."/>
            <person name="Dulermo R."/>
            <person name="Ortet P."/>
            <person name="Blanchard L."/>
            <person name="Guerin P."/>
            <person name="Fernandez B."/>
            <person name="Vacherie B."/>
            <person name="Dossat C."/>
            <person name="Jolivet E."/>
            <person name="Siguier P."/>
            <person name="Chandler M."/>
            <person name="Barakat M."/>
            <person name="Dedieu A."/>
            <person name="Barbe V."/>
            <person name="Heulin T."/>
            <person name="Sommer S."/>
            <person name="Achouak W."/>
            <person name="Armengaud J."/>
        </authorList>
    </citation>
    <scope>NUCLEOTIDE SEQUENCE [LARGE SCALE GENOMIC DNA]</scope>
    <source>
        <strain evidence="3">DSM 17065 / CIP 109153 / LMG 22923 / VCD115</strain>
    </source>
</reference>
<dbReference type="RefSeq" id="WP_012693616.1">
    <property type="nucleotide sequence ID" value="NC_012526.1"/>
</dbReference>
<evidence type="ECO:0000313" key="3">
    <source>
        <dbReference type="Proteomes" id="UP000002208"/>
    </source>
</evidence>
<evidence type="ECO:0000256" key="1">
    <source>
        <dbReference type="SAM" id="SignalP"/>
    </source>
</evidence>
<feature type="signal peptide" evidence="1">
    <location>
        <begin position="1"/>
        <end position="20"/>
    </location>
</feature>
<protein>
    <submittedName>
        <fullName evidence="2">Uncharacterized protein</fullName>
    </submittedName>
</protein>
<organism evidence="2 3">
    <name type="scientific">Deinococcus deserti (strain DSM 17065 / CIP 109153 / LMG 22923 / VCD115)</name>
    <dbReference type="NCBI Taxonomy" id="546414"/>
    <lineage>
        <taxon>Bacteria</taxon>
        <taxon>Thermotogati</taxon>
        <taxon>Deinococcota</taxon>
        <taxon>Deinococci</taxon>
        <taxon>Deinococcales</taxon>
        <taxon>Deinococcaceae</taxon>
        <taxon>Deinococcus</taxon>
    </lineage>
</organism>
<dbReference type="OrthoDB" id="68230at2"/>
<dbReference type="STRING" id="546414.Deide_15311"/>
<dbReference type="Gene3D" id="3.40.50.1820">
    <property type="entry name" value="alpha/beta hydrolase"/>
    <property type="match status" value="1"/>
</dbReference>
<accession>C1CWC6</accession>
<keyword evidence="1" id="KW-0732">Signal</keyword>
<gene>
    <name evidence="2" type="ordered locus">Deide_15311</name>
</gene>
<dbReference type="eggNOG" id="ENOG50345XS">
    <property type="taxonomic scope" value="Bacteria"/>
</dbReference>
<dbReference type="KEGG" id="ddr:Deide_15311"/>
<dbReference type="InterPro" id="IPR029058">
    <property type="entry name" value="AB_hydrolase_fold"/>
</dbReference>
<dbReference type="HOGENOM" id="CLU_965489_0_0_0"/>
<dbReference type="Proteomes" id="UP000002208">
    <property type="component" value="Chromosome"/>
</dbReference>
<dbReference type="PROSITE" id="PS51257">
    <property type="entry name" value="PROKAR_LIPOPROTEIN"/>
    <property type="match status" value="1"/>
</dbReference>
<dbReference type="EMBL" id="CP001114">
    <property type="protein sequence ID" value="ACO46493.1"/>
    <property type="molecule type" value="Genomic_DNA"/>
</dbReference>
<proteinExistence type="predicted"/>
<evidence type="ECO:0000313" key="2">
    <source>
        <dbReference type="EMBL" id="ACO46493.1"/>
    </source>
</evidence>
<dbReference type="AlphaFoldDB" id="C1CWC6"/>
<name>C1CWC6_DEIDV</name>
<feature type="chain" id="PRO_5002908171" evidence="1">
    <location>
        <begin position="21"/>
        <end position="301"/>
    </location>
</feature>